<dbReference type="InterPro" id="IPR032466">
    <property type="entry name" value="Metal_Hydrolase"/>
</dbReference>
<comment type="caution">
    <text evidence="6">The sequence shown here is derived from an EMBL/GenBank/DDBJ whole genome shotgun (WGS) entry which is preliminary data.</text>
</comment>
<dbReference type="InterPro" id="IPR023631">
    <property type="entry name" value="Amidase_dom"/>
</dbReference>
<dbReference type="SUPFAM" id="SSF51556">
    <property type="entry name" value="Metallo-dependent hydrolases"/>
    <property type="match status" value="1"/>
</dbReference>
<evidence type="ECO:0000259" key="4">
    <source>
        <dbReference type="Pfam" id="PF01425"/>
    </source>
</evidence>
<dbReference type="InterPro" id="IPR036928">
    <property type="entry name" value="AS_sf"/>
</dbReference>
<dbReference type="Gene3D" id="3.20.20.140">
    <property type="entry name" value="Metal-dependent hydrolases"/>
    <property type="match status" value="1"/>
</dbReference>
<comment type="similarity">
    <text evidence="1">Belongs to the metallo-dependent hydrolases superfamily. Hydantoinase/dihydropyrimidinase family.</text>
</comment>
<dbReference type="InterPro" id="IPR011059">
    <property type="entry name" value="Metal-dep_hydrolase_composite"/>
</dbReference>
<dbReference type="Pfam" id="PF01979">
    <property type="entry name" value="Amidohydro_1"/>
    <property type="match status" value="1"/>
</dbReference>
<dbReference type="FunFam" id="3.20.20.140:FF:000217">
    <property type="entry name" value="Dihydropyrimidinase-related protein 1"/>
    <property type="match status" value="1"/>
</dbReference>
<evidence type="ECO:0000256" key="2">
    <source>
        <dbReference type="ARBA" id="ARBA00022553"/>
    </source>
</evidence>
<dbReference type="NCBIfam" id="TIGR02033">
    <property type="entry name" value="D-hydantoinase"/>
    <property type="match status" value="1"/>
</dbReference>
<name>A0A8H3ZB68_VENIN</name>
<evidence type="ECO:0000256" key="3">
    <source>
        <dbReference type="PIRSR" id="PIRSR611778-50"/>
    </source>
</evidence>
<gene>
    <name evidence="6" type="ORF">EG327_002160</name>
</gene>
<dbReference type="InterPro" id="IPR050378">
    <property type="entry name" value="Metallo-dep_Hydrolases_sf"/>
</dbReference>
<dbReference type="InterPro" id="IPR011778">
    <property type="entry name" value="Hydantoinase/dihydroPyrase"/>
</dbReference>
<evidence type="ECO:0000313" key="6">
    <source>
        <dbReference type="EMBL" id="KAE9989858.1"/>
    </source>
</evidence>
<dbReference type="PANTHER" id="PTHR11647">
    <property type="entry name" value="HYDRANTOINASE/DIHYDROPYRIMIDINASE FAMILY MEMBER"/>
    <property type="match status" value="1"/>
</dbReference>
<feature type="domain" description="Amidase" evidence="4">
    <location>
        <begin position="661"/>
        <end position="931"/>
    </location>
</feature>
<dbReference type="PANTHER" id="PTHR11647:SF96">
    <property type="entry name" value="AMIDOHYDROLASE-RELATED DOMAIN-CONTAINING PROTEIN"/>
    <property type="match status" value="1"/>
</dbReference>
<evidence type="ECO:0000256" key="1">
    <source>
        <dbReference type="ARBA" id="ARBA00008829"/>
    </source>
</evidence>
<comment type="PTM">
    <text evidence="3">Carbamylation allows a single lysine to coordinate two divalent metal cations.</text>
</comment>
<dbReference type="CDD" id="cd01314">
    <property type="entry name" value="D-HYD"/>
    <property type="match status" value="1"/>
</dbReference>
<keyword evidence="2" id="KW-0597">Phosphoprotein</keyword>
<dbReference type="GO" id="GO:0005737">
    <property type="term" value="C:cytoplasm"/>
    <property type="evidence" value="ECO:0007669"/>
    <property type="project" value="InterPro"/>
</dbReference>
<reference evidence="6 7" key="1">
    <citation type="submission" date="2019-07" db="EMBL/GenBank/DDBJ databases">
        <title>Venturia inaequalis Genome Resource.</title>
        <authorList>
            <person name="Lichtner F.J."/>
        </authorList>
    </citation>
    <scope>NUCLEOTIDE SEQUENCE [LARGE SCALE GENOMIC DNA]</scope>
    <source>
        <strain evidence="6 7">DMI_063113</strain>
    </source>
</reference>
<dbReference type="Proteomes" id="UP000490939">
    <property type="component" value="Unassembled WGS sequence"/>
</dbReference>
<dbReference type="SUPFAM" id="SSF51338">
    <property type="entry name" value="Composite domain of metallo-dependent hydrolases"/>
    <property type="match status" value="1"/>
</dbReference>
<dbReference type="SUPFAM" id="SSF75304">
    <property type="entry name" value="Amidase signature (AS) enzymes"/>
    <property type="match status" value="1"/>
</dbReference>
<proteinExistence type="inferred from homology"/>
<dbReference type="Gene3D" id="3.90.1300.10">
    <property type="entry name" value="Amidase signature (AS) domain"/>
    <property type="match status" value="1"/>
</dbReference>
<keyword evidence="7" id="KW-1185">Reference proteome</keyword>
<feature type="modified residue" description="N6-carboxylysine" evidence="3">
    <location>
        <position position="158"/>
    </location>
</feature>
<dbReference type="Gene3D" id="2.30.40.10">
    <property type="entry name" value="Urease, subunit C, domain 1"/>
    <property type="match status" value="1"/>
</dbReference>
<evidence type="ECO:0000313" key="7">
    <source>
        <dbReference type="Proteomes" id="UP000490939"/>
    </source>
</evidence>
<protein>
    <submittedName>
        <fullName evidence="6">Uncharacterized protein</fullName>
    </submittedName>
</protein>
<sequence length="981" mass="106334">MSDFDLIVVGGLVVTAEEIREIDIGIKNEKIAEITARGGLSSKSAARTIDARGGYVMPGGIDAHVHLDEPPLFGKGSTADDFETGTRSAVCGGTTTVIAFAPQDKSQDSLLTALASTHAKAKDTCYTDYSFHLLVGNPTEKALGEFATLREEGISSLKIYMTYAALKLHDGQILDVLLEARKQSITTMIHAENNEIIEWMTAQLEKRKLFAPKYHATSHPALAENEATYRAICLSDFIDAPILIVHVSSPVSVATIRAAQGRGLPIYAETCPQYFSLTKKDLDKPGFEGAKCVCSPPPREGVEDHEGIWEGLADGTFTILSSDHCPFRYDDAEKGKKTVLSKEYPVGQFKYIPNGCPGVETRLPLVMNAERLEMTKLVEVTSTNVAKLYGIYPRKGALLPGESDADLVIWYPPGELKEFELKNEMLHHNVDYSPYEGKKFKQWPRPKKEGLIASARRHNLLHDQDMSRLLRISIPTTISFRLSYEELDLETVQNDIVSSFLSRIEALNPKINALISLNSNALTQAQALDQQLSIGNASQRLFCIPILLKDNYDTVDMRTTGGNLALANSQPTIDAPVVAALKNAGAIILGKANLHELALEGISVSSLGGQTINPYDSSRTPGGSSGGSAAAVAASFAVFATGTDTVNSLRSPASANSFYTQDALGAIGRTMKDVATALTIMAGVGFDPADNATALVPVSSMNLDYTTDLDSIELKNVRLGLVTTFFNRNATNETTPVINAMDTYVSRLRAAGATIIPINESIYTSPAVLAKYDTQRYEYREFMDAYLSRPSLGGSHPSTLAELYARNSSDTGGQFLVIPSQYEYVTTSLKASTSNTTYTTVQSGIRNLTISLAETFQRNTLDALIYPEQTNLVVKLGAPSQNGRNGILAAVTGSPVVTIPIGFSNATATAPVGVPIGMEILGRPWSEKKLLGIGRAMERLGRVRRMPVWAEEVVEVKRFESVPVVVPNRMDIPRQYPVGVL</sequence>
<dbReference type="EMBL" id="WNWR01000165">
    <property type="protein sequence ID" value="KAE9989858.1"/>
    <property type="molecule type" value="Genomic_DNA"/>
</dbReference>
<organism evidence="6 7">
    <name type="scientific">Venturia inaequalis</name>
    <name type="common">Apple scab fungus</name>
    <dbReference type="NCBI Taxonomy" id="5025"/>
    <lineage>
        <taxon>Eukaryota</taxon>
        <taxon>Fungi</taxon>
        <taxon>Dikarya</taxon>
        <taxon>Ascomycota</taxon>
        <taxon>Pezizomycotina</taxon>
        <taxon>Dothideomycetes</taxon>
        <taxon>Pleosporomycetidae</taxon>
        <taxon>Venturiales</taxon>
        <taxon>Venturiaceae</taxon>
        <taxon>Venturia</taxon>
    </lineage>
</organism>
<dbReference type="GO" id="GO:0016810">
    <property type="term" value="F:hydrolase activity, acting on carbon-nitrogen (but not peptide) bonds"/>
    <property type="evidence" value="ECO:0007669"/>
    <property type="project" value="InterPro"/>
</dbReference>
<evidence type="ECO:0000259" key="5">
    <source>
        <dbReference type="Pfam" id="PF01979"/>
    </source>
</evidence>
<dbReference type="InterPro" id="IPR006680">
    <property type="entry name" value="Amidohydro-rel"/>
</dbReference>
<dbReference type="Pfam" id="PF01425">
    <property type="entry name" value="Amidase"/>
    <property type="match status" value="2"/>
</dbReference>
<accession>A0A8H3ZB68</accession>
<feature type="domain" description="Amidohydrolase-related" evidence="5">
    <location>
        <begin position="55"/>
        <end position="412"/>
    </location>
</feature>
<feature type="domain" description="Amidase" evidence="4">
    <location>
        <begin position="495"/>
        <end position="658"/>
    </location>
</feature>
<dbReference type="AlphaFoldDB" id="A0A8H3ZB68"/>